<feature type="compositionally biased region" description="Basic and acidic residues" evidence="1">
    <location>
        <begin position="93"/>
        <end position="106"/>
    </location>
</feature>
<feature type="compositionally biased region" description="Gly residues" evidence="1">
    <location>
        <begin position="14"/>
        <end position="26"/>
    </location>
</feature>
<accession>A0A7E4UQ87</accession>
<protein>
    <submittedName>
        <fullName evidence="3">RNA polymerase III Rpc4</fullName>
    </submittedName>
</protein>
<organism evidence="2 3">
    <name type="scientific">Panagrellus redivivus</name>
    <name type="common">Microworm</name>
    <dbReference type="NCBI Taxonomy" id="6233"/>
    <lineage>
        <taxon>Eukaryota</taxon>
        <taxon>Metazoa</taxon>
        <taxon>Ecdysozoa</taxon>
        <taxon>Nematoda</taxon>
        <taxon>Chromadorea</taxon>
        <taxon>Rhabditida</taxon>
        <taxon>Tylenchina</taxon>
        <taxon>Panagrolaimomorpha</taxon>
        <taxon>Panagrolaimoidea</taxon>
        <taxon>Panagrolaimidae</taxon>
        <taxon>Panagrellus</taxon>
    </lineage>
</organism>
<dbReference type="Proteomes" id="UP000492821">
    <property type="component" value="Unassembled WGS sequence"/>
</dbReference>
<dbReference type="WBParaSite" id="Pan_g11467.t1">
    <property type="protein sequence ID" value="Pan_g11467.t1"/>
    <property type="gene ID" value="Pan_g11467"/>
</dbReference>
<feature type="compositionally biased region" description="Basic residues" evidence="1">
    <location>
        <begin position="27"/>
        <end position="39"/>
    </location>
</feature>
<feature type="compositionally biased region" description="Polar residues" evidence="1">
    <location>
        <begin position="1"/>
        <end position="13"/>
    </location>
</feature>
<sequence length="434" mass="47461">MHNGKNSRVQKNANGGGEASGSGRGGRGGRGRGRGRGRGGHNDAARAPKFGDRIILSSVDAGFVPPPSSGGGGRRGNVQTGTEEILGYISDPENNKPRARERERSTKSKTAIIAPPSEDERSPSPMDCDVPSEDIGGQICVLKQRPNLVNRDDGAFLNDGYKDIWTDALTNEVTKMKGSFDTVRDKPYSVIPIPRAQPAHYLNKFTANKIPLREPCFKVITMRPPTTFTKQSIDAQFHGTTACSKVAGRTLTGILEKPHLYKSLFSIQLPNSLRSFTSMNKDTIDEDIRVSDLNVGLNDEETPATIKGVKQEAVKHRYHCLAGFASDKPFGKLQLLKSGRVVLRVGHRVFDVCSTSNNRESQVGAIFELDASEEGPKSSVLGVSRARPVDVEMASTPTDQIHMLGKVEHYFSAYYDYEKIFEELDTKKKAGNVE</sequence>
<reference evidence="2" key="1">
    <citation type="journal article" date="2013" name="Genetics">
        <title>The draft genome and transcriptome of Panagrellus redivivus are shaped by the harsh demands of a free-living lifestyle.</title>
        <authorList>
            <person name="Srinivasan J."/>
            <person name="Dillman A.R."/>
            <person name="Macchietto M.G."/>
            <person name="Heikkinen L."/>
            <person name="Lakso M."/>
            <person name="Fracchia K.M."/>
            <person name="Antoshechkin I."/>
            <person name="Mortazavi A."/>
            <person name="Wong G."/>
            <person name="Sternberg P.W."/>
        </authorList>
    </citation>
    <scope>NUCLEOTIDE SEQUENCE [LARGE SCALE GENOMIC DNA]</scope>
    <source>
        <strain evidence="2">MT8872</strain>
    </source>
</reference>
<evidence type="ECO:0000256" key="1">
    <source>
        <dbReference type="SAM" id="MobiDB-lite"/>
    </source>
</evidence>
<name>A0A7E4UQ87_PANRE</name>
<proteinExistence type="predicted"/>
<reference evidence="3" key="2">
    <citation type="submission" date="2020-10" db="UniProtKB">
        <authorList>
            <consortium name="WormBaseParasite"/>
        </authorList>
    </citation>
    <scope>IDENTIFICATION</scope>
</reference>
<keyword evidence="2" id="KW-1185">Reference proteome</keyword>
<feature type="compositionally biased region" description="Basic and acidic residues" evidence="1">
    <location>
        <begin position="40"/>
        <end position="52"/>
    </location>
</feature>
<feature type="region of interest" description="Disordered" evidence="1">
    <location>
        <begin position="1"/>
        <end position="126"/>
    </location>
</feature>
<evidence type="ECO:0000313" key="2">
    <source>
        <dbReference type="Proteomes" id="UP000492821"/>
    </source>
</evidence>
<dbReference type="AlphaFoldDB" id="A0A7E4UQ87"/>
<evidence type="ECO:0000313" key="3">
    <source>
        <dbReference type="WBParaSite" id="Pan_g11467.t1"/>
    </source>
</evidence>